<dbReference type="AlphaFoldDB" id="H8FUX0"/>
<dbReference type="STRING" id="1150626.PHAMO_340031"/>
<dbReference type="eggNOG" id="COG2378">
    <property type="taxonomic scope" value="Bacteria"/>
</dbReference>
<comment type="caution">
    <text evidence="1">The sequence shown here is derived from an EMBL/GenBank/DDBJ whole genome shotgun (WGS) entry which is preliminary data.</text>
</comment>
<dbReference type="RefSeq" id="WP_002729790.1">
    <property type="nucleotide sequence ID" value="NZ_CAHP01000028.1"/>
</dbReference>
<dbReference type="Gene3D" id="1.10.3680.10">
    <property type="entry name" value="TerB-like"/>
    <property type="match status" value="1"/>
</dbReference>
<accession>H8FUX0</accession>
<name>H8FUX0_MAGML</name>
<dbReference type="InterPro" id="IPR029024">
    <property type="entry name" value="TerB-like"/>
</dbReference>
<reference evidence="1 2" key="1">
    <citation type="journal article" date="2012" name="J. Bacteriol.">
        <title>Draft Genome Sequence of the Purple Photosynthetic Bacterium Phaeospirillum molischianum DSM120, a Particularly Versatile Bacterium.</title>
        <authorList>
            <person name="Duquesne K."/>
            <person name="Prima V."/>
            <person name="Ji B."/>
            <person name="Rouy Z."/>
            <person name="Medigue C."/>
            <person name="Talla E."/>
            <person name="Sturgis J.N."/>
        </authorList>
    </citation>
    <scope>NUCLEOTIDE SEQUENCE [LARGE SCALE GENOMIC DNA]</scope>
    <source>
        <strain evidence="2">DSM120</strain>
    </source>
</reference>
<proteinExistence type="predicted"/>
<gene>
    <name evidence="1" type="ORF">PHAMO_340031</name>
</gene>
<organism evidence="1 2">
    <name type="scientific">Magnetospirillum molischianum DSM 120</name>
    <dbReference type="NCBI Taxonomy" id="1150626"/>
    <lineage>
        <taxon>Bacteria</taxon>
        <taxon>Pseudomonadati</taxon>
        <taxon>Pseudomonadota</taxon>
        <taxon>Alphaproteobacteria</taxon>
        <taxon>Rhodospirillales</taxon>
        <taxon>Rhodospirillaceae</taxon>
        <taxon>Magnetospirillum</taxon>
    </lineage>
</organism>
<evidence type="ECO:0000313" key="2">
    <source>
        <dbReference type="Proteomes" id="UP000004169"/>
    </source>
</evidence>
<dbReference type="OrthoDB" id="7173212at2"/>
<evidence type="ECO:0008006" key="3">
    <source>
        <dbReference type="Google" id="ProtNLM"/>
    </source>
</evidence>
<dbReference type="CDD" id="cd07177">
    <property type="entry name" value="terB_like"/>
    <property type="match status" value="1"/>
</dbReference>
<keyword evidence="2" id="KW-1185">Reference proteome</keyword>
<dbReference type="Proteomes" id="UP000004169">
    <property type="component" value="Unassembled WGS sequence"/>
</dbReference>
<dbReference type="SUPFAM" id="SSF158682">
    <property type="entry name" value="TerB-like"/>
    <property type="match status" value="1"/>
</dbReference>
<evidence type="ECO:0000313" key="1">
    <source>
        <dbReference type="EMBL" id="CCG42158.1"/>
    </source>
</evidence>
<protein>
    <recommendedName>
        <fullName evidence="3">Co-chaperone DjlA N-terminal domain-containing protein</fullName>
    </recommendedName>
</protein>
<dbReference type="EMBL" id="CAHP01000028">
    <property type="protein sequence ID" value="CCG42158.1"/>
    <property type="molecule type" value="Genomic_DNA"/>
</dbReference>
<sequence length="281" mass="30782">MSALSFLRQLIRRSDQCSPLVAESVALSVPPTDAPEESVSGREFHDAEDLIGSTFVLVYRNAKGEESTRRVTLRGIADAAGDAAVCLRCWCHERNAFRSFRSDRVVRVIDLDGEVHLPARFFADLLAGVVAAAPVPAWDGHLPPVPAPVIDQPAPHRAEPPGHAQRRVARDGIRVLVGLSRSDGWMAPEEVEVILDYIAARADLDGIATTEADRVALTPYLRRMYPQSTVMDECLTRLDAEAAEARRLFTRAAIRLVEADGVQSPEEFALLLDLGDRVRSA</sequence>